<evidence type="ECO:0000256" key="1">
    <source>
        <dbReference type="ARBA" id="ARBA00004651"/>
    </source>
</evidence>
<evidence type="ECO:0000256" key="3">
    <source>
        <dbReference type="ARBA" id="ARBA00022475"/>
    </source>
</evidence>
<dbReference type="InterPro" id="IPR036770">
    <property type="entry name" value="Ankyrin_rpt-contain_sf"/>
</dbReference>
<evidence type="ECO:0000256" key="13">
    <source>
        <dbReference type="ARBA" id="ARBA00036634"/>
    </source>
</evidence>
<dbReference type="AlphaFoldDB" id="F6VFN8"/>
<proteinExistence type="predicted"/>
<keyword evidence="14" id="KW-0040">ANK repeat</keyword>
<evidence type="ECO:0000256" key="14">
    <source>
        <dbReference type="PROSITE-ProRule" id="PRU00023"/>
    </source>
</evidence>
<name>F6VFN8_CIOIN</name>
<keyword evidence="10" id="KW-0406">Ion transport</keyword>
<dbReference type="Pfam" id="PF12796">
    <property type="entry name" value="Ank_2"/>
    <property type="match status" value="2"/>
</dbReference>
<keyword evidence="6 15" id="KW-0812">Transmembrane</keyword>
<dbReference type="PANTHER" id="PTHR10582:SF33">
    <property type="entry name" value="TRANSIENT RECEPTOR POTENTIAL CHANNEL PYREXIA"/>
    <property type="match status" value="1"/>
</dbReference>
<dbReference type="GO" id="GO:0005886">
    <property type="term" value="C:plasma membrane"/>
    <property type="evidence" value="ECO:0000318"/>
    <property type="project" value="GO_Central"/>
</dbReference>
<dbReference type="SUPFAM" id="SSF48403">
    <property type="entry name" value="Ankyrin repeat"/>
    <property type="match status" value="1"/>
</dbReference>
<dbReference type="Ensembl" id="ENSCINT00000016646.3">
    <property type="protein sequence ID" value="ENSCINP00000016646.3"/>
    <property type="gene ID" value="ENSCING00000008150.3"/>
</dbReference>
<dbReference type="SMART" id="SM00248">
    <property type="entry name" value="ANK"/>
    <property type="match status" value="4"/>
</dbReference>
<feature type="transmembrane region" description="Helical" evidence="15">
    <location>
        <begin position="265"/>
        <end position="284"/>
    </location>
</feature>
<dbReference type="PROSITE" id="PS50297">
    <property type="entry name" value="ANK_REP_REGION"/>
    <property type="match status" value="3"/>
</dbReference>
<keyword evidence="8" id="KW-0106">Calcium</keyword>
<dbReference type="InterPro" id="IPR005821">
    <property type="entry name" value="Ion_trans_dom"/>
</dbReference>
<dbReference type="InterPro" id="IPR002110">
    <property type="entry name" value="Ankyrin_rpt"/>
</dbReference>
<keyword evidence="18" id="KW-1185">Reference proteome</keyword>
<feature type="transmembrane region" description="Helical" evidence="15">
    <location>
        <begin position="374"/>
        <end position="392"/>
    </location>
</feature>
<sequence>SLLYSKIYLTNKNIHEKVDFDYIEDLLEKGASINCKDKHGQGILHEAARAWHTDIALFLLEKGANIDETDVFGRTPLHVASATDYAEMVELLVDKGANIEQRTFDEKQTPLHYAARNDADESLRSLIKLGADIEAKDYKLRTPLFVAAELDRSETARYLIDINADATVVDDSGQLCMTHMVTKMGPVAKQALDQFHRKDRANRKQYFYLNLLETGNTPRQTTLAKTPLEVIVSFRQLELIQHPVIMRMIDIKWNKFGRRGAFQALFLNLLYILVWTILGVAVPWYNRYHYNLPDDWWLILFWVIGVLFTAYYIAYEVREIILSRRRFKKWKDWREKQIKRDMKFCHPKWPEEHKYLESETKYLDDLLPSYFSDFWNYFDWIVYFFQLIVLIRKHTETITVWVNNLSLSAWFNRFFVVTILLLWLRLMKDTRAFRLFGPFIVMLGKIGWDLLRFLYLYLEFYIPYACGFWMVFGNLQTISSMSTVDQMLFSLFRITLVDEYQFNEMQTFDIVMAYIMVGTFLGVSAILCINLFIALLSDTFQRVYDNANANAVMQQAALLLTIEENLSNRARKKFIKYIDDKCSPEEQFYDDDLTVAQDDDLKKVTIKIKEQMDELLEHIHDNEKER</sequence>
<protein>
    <recommendedName>
        <fullName evidence="16">Ion transport domain-containing protein</fullName>
    </recommendedName>
</protein>
<feature type="transmembrane region" description="Helical" evidence="15">
    <location>
        <begin position="511"/>
        <end position="536"/>
    </location>
</feature>
<evidence type="ECO:0000256" key="7">
    <source>
        <dbReference type="ARBA" id="ARBA00022737"/>
    </source>
</evidence>
<evidence type="ECO:0000313" key="18">
    <source>
        <dbReference type="Proteomes" id="UP000008144"/>
    </source>
</evidence>
<dbReference type="GO" id="GO:0005262">
    <property type="term" value="F:calcium channel activity"/>
    <property type="evidence" value="ECO:0000318"/>
    <property type="project" value="GO_Central"/>
</dbReference>
<reference evidence="17" key="3">
    <citation type="submission" date="2025-09" db="UniProtKB">
        <authorList>
            <consortium name="Ensembl"/>
        </authorList>
    </citation>
    <scope>IDENTIFICATION</scope>
</reference>
<dbReference type="Gene3D" id="1.25.40.20">
    <property type="entry name" value="Ankyrin repeat-containing domain"/>
    <property type="match status" value="2"/>
</dbReference>
<keyword evidence="7" id="KW-0677">Repeat</keyword>
<dbReference type="InterPro" id="IPR024862">
    <property type="entry name" value="TRPV"/>
</dbReference>
<evidence type="ECO:0000313" key="17">
    <source>
        <dbReference type="Ensembl" id="ENSCINP00000016646.3"/>
    </source>
</evidence>
<evidence type="ECO:0000259" key="16">
    <source>
        <dbReference type="Pfam" id="PF00520"/>
    </source>
</evidence>
<reference evidence="17" key="2">
    <citation type="submission" date="2025-08" db="UniProtKB">
        <authorList>
            <consortium name="Ensembl"/>
        </authorList>
    </citation>
    <scope>IDENTIFICATION</scope>
</reference>
<dbReference type="GeneTree" id="ENSGT00910000144630"/>
<reference evidence="18" key="1">
    <citation type="journal article" date="2002" name="Science">
        <title>The draft genome of Ciona intestinalis: insights into chordate and vertebrate origins.</title>
        <authorList>
            <person name="Dehal P."/>
            <person name="Satou Y."/>
            <person name="Campbell R.K."/>
            <person name="Chapman J."/>
            <person name="Degnan B."/>
            <person name="De Tomaso A."/>
            <person name="Davidson B."/>
            <person name="Di Gregorio A."/>
            <person name="Gelpke M."/>
            <person name="Goodstein D.M."/>
            <person name="Harafuji N."/>
            <person name="Hastings K.E."/>
            <person name="Ho I."/>
            <person name="Hotta K."/>
            <person name="Huang W."/>
            <person name="Kawashima T."/>
            <person name="Lemaire P."/>
            <person name="Martinez D."/>
            <person name="Meinertzhagen I.A."/>
            <person name="Necula S."/>
            <person name="Nonaka M."/>
            <person name="Putnam N."/>
            <person name="Rash S."/>
            <person name="Saiga H."/>
            <person name="Satake M."/>
            <person name="Terry A."/>
            <person name="Yamada L."/>
            <person name="Wang H.G."/>
            <person name="Awazu S."/>
            <person name="Azumi K."/>
            <person name="Boore J."/>
            <person name="Branno M."/>
            <person name="Chin-Bow S."/>
            <person name="DeSantis R."/>
            <person name="Doyle S."/>
            <person name="Francino P."/>
            <person name="Keys D.N."/>
            <person name="Haga S."/>
            <person name="Hayashi H."/>
            <person name="Hino K."/>
            <person name="Imai K.S."/>
            <person name="Inaba K."/>
            <person name="Kano S."/>
            <person name="Kobayashi K."/>
            <person name="Kobayashi M."/>
            <person name="Lee B.I."/>
            <person name="Makabe K.W."/>
            <person name="Manohar C."/>
            <person name="Matassi G."/>
            <person name="Medina M."/>
            <person name="Mochizuki Y."/>
            <person name="Mount S."/>
            <person name="Morishita T."/>
            <person name="Miura S."/>
            <person name="Nakayama A."/>
            <person name="Nishizaka S."/>
            <person name="Nomoto H."/>
            <person name="Ohta F."/>
            <person name="Oishi K."/>
            <person name="Rigoutsos I."/>
            <person name="Sano M."/>
            <person name="Sasaki A."/>
            <person name="Sasakura Y."/>
            <person name="Shoguchi E."/>
            <person name="Shin-i T."/>
            <person name="Spagnuolo A."/>
            <person name="Stainier D."/>
            <person name="Suzuki M.M."/>
            <person name="Tassy O."/>
            <person name="Takatori N."/>
            <person name="Tokuoka M."/>
            <person name="Yagi K."/>
            <person name="Yoshizaki F."/>
            <person name="Wada S."/>
            <person name="Zhang C."/>
            <person name="Hyatt P.D."/>
            <person name="Larimer F."/>
            <person name="Detter C."/>
            <person name="Doggett N."/>
            <person name="Glavina T."/>
            <person name="Hawkins T."/>
            <person name="Richardson P."/>
            <person name="Lucas S."/>
            <person name="Kohara Y."/>
            <person name="Levine M."/>
            <person name="Satoh N."/>
            <person name="Rokhsar D.S."/>
        </authorList>
    </citation>
    <scope>NUCLEOTIDE SEQUENCE [LARGE SCALE GENOMIC DNA]</scope>
</reference>
<evidence type="ECO:0000256" key="8">
    <source>
        <dbReference type="ARBA" id="ARBA00022837"/>
    </source>
</evidence>
<evidence type="ECO:0000256" key="11">
    <source>
        <dbReference type="ARBA" id="ARBA00023136"/>
    </source>
</evidence>
<dbReference type="STRING" id="7719.ENSCINP00000016646"/>
<evidence type="ECO:0000256" key="5">
    <source>
        <dbReference type="ARBA" id="ARBA00022673"/>
    </source>
</evidence>
<comment type="catalytic activity">
    <reaction evidence="13">
        <text>Ca(2+)(in) = Ca(2+)(out)</text>
        <dbReference type="Rhea" id="RHEA:29671"/>
        <dbReference type="ChEBI" id="CHEBI:29108"/>
    </reaction>
</comment>
<dbReference type="GO" id="GO:0098703">
    <property type="term" value="P:calcium ion import across plasma membrane"/>
    <property type="evidence" value="ECO:0000318"/>
    <property type="project" value="GO_Central"/>
</dbReference>
<organism evidence="17 18">
    <name type="scientific">Ciona intestinalis</name>
    <name type="common">Transparent sea squirt</name>
    <name type="synonym">Ascidia intestinalis</name>
    <dbReference type="NCBI Taxonomy" id="7719"/>
    <lineage>
        <taxon>Eukaryota</taxon>
        <taxon>Metazoa</taxon>
        <taxon>Chordata</taxon>
        <taxon>Tunicata</taxon>
        <taxon>Ascidiacea</taxon>
        <taxon>Phlebobranchia</taxon>
        <taxon>Cionidae</taxon>
        <taxon>Ciona</taxon>
    </lineage>
</organism>
<dbReference type="Proteomes" id="UP000008144">
    <property type="component" value="Unassembled WGS sequence"/>
</dbReference>
<feature type="repeat" description="ANK" evidence="14">
    <location>
        <begin position="39"/>
        <end position="71"/>
    </location>
</feature>
<feature type="transmembrane region" description="Helical" evidence="15">
    <location>
        <begin position="404"/>
        <end position="424"/>
    </location>
</feature>
<feature type="transmembrane region" description="Helical" evidence="15">
    <location>
        <begin position="296"/>
        <end position="315"/>
    </location>
</feature>
<keyword evidence="12" id="KW-0407">Ion channel</keyword>
<feature type="repeat" description="ANK" evidence="14">
    <location>
        <begin position="72"/>
        <end position="104"/>
    </location>
</feature>
<dbReference type="PROSITE" id="PS50088">
    <property type="entry name" value="ANK_REPEAT"/>
    <property type="match status" value="4"/>
</dbReference>
<keyword evidence="2" id="KW-0813">Transport</keyword>
<dbReference type="PANTHER" id="PTHR10582">
    <property type="entry name" value="TRANSIENT RECEPTOR POTENTIAL ION CHANNEL PROTEIN"/>
    <property type="match status" value="1"/>
</dbReference>
<keyword evidence="3" id="KW-1003">Cell membrane</keyword>
<dbReference type="HOGENOM" id="CLU_018560_0_0_1"/>
<feature type="repeat" description="ANK" evidence="14">
    <location>
        <begin position="139"/>
        <end position="171"/>
    </location>
</feature>
<evidence type="ECO:0000256" key="4">
    <source>
        <dbReference type="ARBA" id="ARBA00022568"/>
    </source>
</evidence>
<keyword evidence="4" id="KW-0109">Calcium transport</keyword>
<feature type="transmembrane region" description="Helical" evidence="15">
    <location>
        <begin position="454"/>
        <end position="472"/>
    </location>
</feature>
<comment type="subcellular location">
    <subcellularLocation>
        <location evidence="1">Cell membrane</location>
        <topology evidence="1">Multi-pass membrane protein</topology>
    </subcellularLocation>
</comment>
<dbReference type="InParanoid" id="F6VFN8"/>
<feature type="domain" description="Ion transport" evidence="16">
    <location>
        <begin position="325"/>
        <end position="547"/>
    </location>
</feature>
<keyword evidence="5" id="KW-0107">Calcium channel</keyword>
<dbReference type="Pfam" id="PF00520">
    <property type="entry name" value="Ion_trans"/>
    <property type="match status" value="1"/>
</dbReference>
<keyword evidence="9 15" id="KW-1133">Transmembrane helix</keyword>
<evidence type="ECO:0000256" key="10">
    <source>
        <dbReference type="ARBA" id="ARBA00023065"/>
    </source>
</evidence>
<accession>F6VFN8</accession>
<evidence type="ECO:0000256" key="15">
    <source>
        <dbReference type="SAM" id="Phobius"/>
    </source>
</evidence>
<evidence type="ECO:0000256" key="6">
    <source>
        <dbReference type="ARBA" id="ARBA00022692"/>
    </source>
</evidence>
<keyword evidence="11 15" id="KW-0472">Membrane</keyword>
<feature type="repeat" description="ANK" evidence="14">
    <location>
        <begin position="106"/>
        <end position="138"/>
    </location>
</feature>
<evidence type="ECO:0000256" key="2">
    <source>
        <dbReference type="ARBA" id="ARBA00022448"/>
    </source>
</evidence>
<evidence type="ECO:0000256" key="12">
    <source>
        <dbReference type="ARBA" id="ARBA00023303"/>
    </source>
</evidence>
<evidence type="ECO:0000256" key="9">
    <source>
        <dbReference type="ARBA" id="ARBA00022989"/>
    </source>
</evidence>
<dbReference type="OMA" id="WHTDIAL"/>